<dbReference type="Pfam" id="PF02525">
    <property type="entry name" value="Flavodoxin_2"/>
    <property type="match status" value="1"/>
</dbReference>
<dbReference type="InterPro" id="IPR029039">
    <property type="entry name" value="Flavoprotein-like_sf"/>
</dbReference>
<evidence type="ECO:0000256" key="1">
    <source>
        <dbReference type="ARBA" id="ARBA00006252"/>
    </source>
</evidence>
<dbReference type="PANTHER" id="PTHR10204:SF34">
    <property type="entry name" value="NAD(P)H DEHYDROGENASE [QUINONE] 1 ISOFORM 1"/>
    <property type="match status" value="1"/>
</dbReference>
<dbReference type="EMBL" id="BNAQ01000007">
    <property type="protein sequence ID" value="GHH24750.1"/>
    <property type="molecule type" value="Genomic_DNA"/>
</dbReference>
<dbReference type="Proteomes" id="UP000652430">
    <property type="component" value="Unassembled WGS sequence"/>
</dbReference>
<proteinExistence type="inferred from homology"/>
<dbReference type="RefSeq" id="WP_189677513.1">
    <property type="nucleotide sequence ID" value="NZ_BNAQ01000007.1"/>
</dbReference>
<organism evidence="4 5">
    <name type="scientific">Sphingomonas glacialis</name>
    <dbReference type="NCBI Taxonomy" id="658225"/>
    <lineage>
        <taxon>Bacteria</taxon>
        <taxon>Pseudomonadati</taxon>
        <taxon>Pseudomonadota</taxon>
        <taxon>Alphaproteobacteria</taxon>
        <taxon>Sphingomonadales</taxon>
        <taxon>Sphingomonadaceae</taxon>
        <taxon>Sphingomonas</taxon>
    </lineage>
</organism>
<reference evidence="5" key="1">
    <citation type="journal article" date="2019" name="Int. J. Syst. Evol. Microbiol.">
        <title>The Global Catalogue of Microorganisms (GCM) 10K type strain sequencing project: providing services to taxonomists for standard genome sequencing and annotation.</title>
        <authorList>
            <consortium name="The Broad Institute Genomics Platform"/>
            <consortium name="The Broad Institute Genome Sequencing Center for Infectious Disease"/>
            <person name="Wu L."/>
            <person name="Ma J."/>
        </authorList>
    </citation>
    <scope>NUCLEOTIDE SEQUENCE [LARGE SCALE GENOMIC DNA]</scope>
    <source>
        <strain evidence="5">CGMCC 1.8957</strain>
    </source>
</reference>
<dbReference type="InterPro" id="IPR051545">
    <property type="entry name" value="NAD(P)H_dehydrogenase_qn"/>
</dbReference>
<comment type="caution">
    <text evidence="4">The sequence shown here is derived from an EMBL/GenBank/DDBJ whole genome shotgun (WGS) entry which is preliminary data.</text>
</comment>
<name>A0ABQ3LVR3_9SPHN</name>
<feature type="domain" description="Flavodoxin-like fold" evidence="3">
    <location>
        <begin position="14"/>
        <end position="184"/>
    </location>
</feature>
<accession>A0ABQ3LVR3</accession>
<evidence type="ECO:0000259" key="3">
    <source>
        <dbReference type="Pfam" id="PF02525"/>
    </source>
</evidence>
<dbReference type="Gene3D" id="3.40.50.360">
    <property type="match status" value="1"/>
</dbReference>
<sequence>MTLPIPSTGHVGRHVVVLCHPDPDSFNRSIADTYCAAVRAAGQDVIFRDLYAMGFDPVLKASERPTIPGFQRSADVERELALLSGSDIFVLIYPIWFGSPPAMMKGYVERVLGAGVDPQAIQRNDVNDLLGGKRLLSFTTSAATTIWLDEQGEVQALRDVFDRYLVAGFGMFSQKHIHLGQITSQLSDRFAQQDFYEVEEEAKRISEELARSLAGNTPDRQRVS</sequence>
<keyword evidence="5" id="KW-1185">Reference proteome</keyword>
<evidence type="ECO:0000313" key="4">
    <source>
        <dbReference type="EMBL" id="GHH24750.1"/>
    </source>
</evidence>
<dbReference type="InterPro" id="IPR003680">
    <property type="entry name" value="Flavodoxin_fold"/>
</dbReference>
<keyword evidence="2" id="KW-0560">Oxidoreductase</keyword>
<evidence type="ECO:0000256" key="2">
    <source>
        <dbReference type="ARBA" id="ARBA00023002"/>
    </source>
</evidence>
<protein>
    <submittedName>
        <fullName evidence="4">NAD(P)H dehydrogenase</fullName>
    </submittedName>
</protein>
<evidence type="ECO:0000313" key="5">
    <source>
        <dbReference type="Proteomes" id="UP000652430"/>
    </source>
</evidence>
<gene>
    <name evidence="4" type="ORF">GCM10008023_37190</name>
</gene>
<dbReference type="SUPFAM" id="SSF52218">
    <property type="entry name" value="Flavoproteins"/>
    <property type="match status" value="1"/>
</dbReference>
<comment type="similarity">
    <text evidence="1">Belongs to the NAD(P)H dehydrogenase (quinone) family.</text>
</comment>
<dbReference type="PANTHER" id="PTHR10204">
    <property type="entry name" value="NAD P H OXIDOREDUCTASE-RELATED"/>
    <property type="match status" value="1"/>
</dbReference>